<dbReference type="EMBL" id="JAPWTK010000002">
    <property type="protein sequence ID" value="KAJ8962558.1"/>
    <property type="molecule type" value="Genomic_DNA"/>
</dbReference>
<dbReference type="GO" id="GO:0045505">
    <property type="term" value="F:dynein intermediate chain binding"/>
    <property type="evidence" value="ECO:0007669"/>
    <property type="project" value="TreeGrafter"/>
</dbReference>
<dbReference type="CDD" id="cd21451">
    <property type="entry name" value="DLC-like_TCTEX1D"/>
    <property type="match status" value="1"/>
</dbReference>
<evidence type="ECO:0000256" key="1">
    <source>
        <dbReference type="ARBA" id="ARBA00005361"/>
    </source>
</evidence>
<dbReference type="Proteomes" id="UP001162162">
    <property type="component" value="Unassembled WGS sequence"/>
</dbReference>
<dbReference type="InterPro" id="IPR005334">
    <property type="entry name" value="Tctex-1-like"/>
</dbReference>
<dbReference type="GO" id="GO:0005868">
    <property type="term" value="C:cytoplasmic dynein complex"/>
    <property type="evidence" value="ECO:0007669"/>
    <property type="project" value="TreeGrafter"/>
</dbReference>
<reference evidence="2" key="1">
    <citation type="journal article" date="2023" name="Insect Mol. Biol.">
        <title>Genome sequencing provides insights into the evolution of gene families encoding plant cell wall-degrading enzymes in longhorned beetles.</title>
        <authorList>
            <person name="Shin N.R."/>
            <person name="Okamura Y."/>
            <person name="Kirsch R."/>
            <person name="Pauchet Y."/>
        </authorList>
    </citation>
    <scope>NUCLEOTIDE SEQUENCE</scope>
    <source>
        <strain evidence="2">AMC_N1</strain>
    </source>
</reference>
<evidence type="ECO:0000313" key="3">
    <source>
        <dbReference type="Proteomes" id="UP001162162"/>
    </source>
</evidence>
<keyword evidence="3" id="KW-1185">Reference proteome</keyword>
<gene>
    <name evidence="2" type="ORF">NQ318_000951</name>
</gene>
<dbReference type="GO" id="GO:0005737">
    <property type="term" value="C:cytoplasm"/>
    <property type="evidence" value="ECO:0007669"/>
    <property type="project" value="TreeGrafter"/>
</dbReference>
<comment type="similarity">
    <text evidence="1">Belongs to the dynein light chain Tctex-type family.</text>
</comment>
<protein>
    <submittedName>
        <fullName evidence="2">Uncharacterized protein</fullName>
    </submittedName>
</protein>
<dbReference type="InterPro" id="IPR038586">
    <property type="entry name" value="Tctex-1-like_sf"/>
</dbReference>
<dbReference type="Gene3D" id="3.30.1140.40">
    <property type="entry name" value="Tctex-1"/>
    <property type="match status" value="1"/>
</dbReference>
<dbReference type="PANTHER" id="PTHR21255">
    <property type="entry name" value="T-COMPLEX-ASSOCIATED-TESTIS-EXPRESSED 1/ DYNEIN LIGHT CHAIN"/>
    <property type="match status" value="1"/>
</dbReference>
<dbReference type="PANTHER" id="PTHR21255:SF65">
    <property type="entry name" value="TCTEX1 DOMAIN-CONTAINING PROTEIN 2"/>
    <property type="match status" value="1"/>
</dbReference>
<dbReference type="AlphaFoldDB" id="A0AAV8ZEK0"/>
<sequence length="102" mass="12062">MARYLNTYKLDSDNPFNPEKVNKILEAVMMEALENLEYDTDKCPKQAKYKLICLVTIGEKHGQDVLVTCRFLWDYDRDRYATFSMENTYVFGIAQCFGLYYE</sequence>
<evidence type="ECO:0000313" key="2">
    <source>
        <dbReference type="EMBL" id="KAJ8962558.1"/>
    </source>
</evidence>
<dbReference type="Pfam" id="PF03645">
    <property type="entry name" value="Tctex-1"/>
    <property type="match status" value="1"/>
</dbReference>
<accession>A0AAV8ZEK0</accession>
<dbReference type="GO" id="GO:0007018">
    <property type="term" value="P:microtubule-based movement"/>
    <property type="evidence" value="ECO:0007669"/>
    <property type="project" value="TreeGrafter"/>
</dbReference>
<comment type="caution">
    <text evidence="2">The sequence shown here is derived from an EMBL/GenBank/DDBJ whole genome shotgun (WGS) entry which is preliminary data.</text>
</comment>
<organism evidence="2 3">
    <name type="scientific">Aromia moschata</name>
    <dbReference type="NCBI Taxonomy" id="1265417"/>
    <lineage>
        <taxon>Eukaryota</taxon>
        <taxon>Metazoa</taxon>
        <taxon>Ecdysozoa</taxon>
        <taxon>Arthropoda</taxon>
        <taxon>Hexapoda</taxon>
        <taxon>Insecta</taxon>
        <taxon>Pterygota</taxon>
        <taxon>Neoptera</taxon>
        <taxon>Endopterygota</taxon>
        <taxon>Coleoptera</taxon>
        <taxon>Polyphaga</taxon>
        <taxon>Cucujiformia</taxon>
        <taxon>Chrysomeloidea</taxon>
        <taxon>Cerambycidae</taxon>
        <taxon>Cerambycinae</taxon>
        <taxon>Callichromatini</taxon>
        <taxon>Aromia</taxon>
    </lineage>
</organism>
<name>A0AAV8ZEK0_9CUCU</name>
<proteinExistence type="inferred from homology"/>